<evidence type="ECO:0000259" key="1">
    <source>
        <dbReference type="Pfam" id="PF13635"/>
    </source>
</evidence>
<dbReference type="PANTHER" id="PTHR43566:SF2">
    <property type="entry name" value="DUF4143 DOMAIN-CONTAINING PROTEIN"/>
    <property type="match status" value="1"/>
</dbReference>
<dbReference type="PANTHER" id="PTHR43566">
    <property type="entry name" value="CONSERVED PROTEIN"/>
    <property type="match status" value="1"/>
</dbReference>
<dbReference type="Proteomes" id="UP000825072">
    <property type="component" value="Chromosome 1"/>
</dbReference>
<dbReference type="RefSeq" id="WP_230845038.1">
    <property type="nucleotide sequence ID" value="NZ_AP024747.1"/>
</dbReference>
<feature type="domain" description="DUF4143" evidence="1">
    <location>
        <begin position="4"/>
        <end position="84"/>
    </location>
</feature>
<dbReference type="EMBL" id="AP024747">
    <property type="protein sequence ID" value="BCY25299.1"/>
    <property type="molecule type" value="Genomic_DNA"/>
</dbReference>
<protein>
    <recommendedName>
        <fullName evidence="1">DUF4143 domain-containing protein</fullName>
    </recommendedName>
</protein>
<reference evidence="2" key="1">
    <citation type="submission" date="2021-06" db="EMBL/GenBank/DDBJ databases">
        <title>Genome sequence of Cutibacterium modestum strain KB17-24694.</title>
        <authorList>
            <person name="Dekio I."/>
            <person name="Asahina A."/>
            <person name="Nishida M."/>
        </authorList>
    </citation>
    <scope>NUCLEOTIDE SEQUENCE</scope>
    <source>
        <strain evidence="2">KB17-24694</strain>
    </source>
</reference>
<sequence>MPPIAVGDPGLACHFTGLNADKAMKVGGRELFGAILGGFVAAELAKQQTWSQASFRLFHYRRREEEVDLVVELNDGRVILVEVKDALSLASSAWRSLDSLMAKLGDRVIASVVLYLGDDHQVMCRPHGTLVVAPVRSLWDHGER</sequence>
<dbReference type="InterPro" id="IPR025420">
    <property type="entry name" value="DUF4143"/>
</dbReference>
<evidence type="ECO:0000313" key="3">
    <source>
        <dbReference type="Proteomes" id="UP000825072"/>
    </source>
</evidence>
<dbReference type="Pfam" id="PF13635">
    <property type="entry name" value="DUF4143"/>
    <property type="match status" value="1"/>
</dbReference>
<gene>
    <name evidence="2" type="ORF">KB1_12890</name>
</gene>
<evidence type="ECO:0000313" key="2">
    <source>
        <dbReference type="EMBL" id="BCY25299.1"/>
    </source>
</evidence>
<accession>A0AAD1NW28</accession>
<name>A0AAD1NW28_9ACTN</name>
<proteinExistence type="predicted"/>
<organism evidence="2 3">
    <name type="scientific">Cutibacterium modestum</name>
    <dbReference type="NCBI Taxonomy" id="2559073"/>
    <lineage>
        <taxon>Bacteria</taxon>
        <taxon>Bacillati</taxon>
        <taxon>Actinomycetota</taxon>
        <taxon>Actinomycetes</taxon>
        <taxon>Propionibacteriales</taxon>
        <taxon>Propionibacteriaceae</taxon>
        <taxon>Cutibacterium</taxon>
    </lineage>
</organism>
<dbReference type="AlphaFoldDB" id="A0AAD1NW28"/>